<protein>
    <submittedName>
        <fullName evidence="1">Beta-galactosidase 9</fullName>
    </submittedName>
</protein>
<accession>M7YQ76</accession>
<name>M7YQ76_TRIUA</name>
<dbReference type="STRING" id="4572.M7YQ76"/>
<reference evidence="1" key="1">
    <citation type="journal article" date="2013" name="Nature">
        <title>Draft genome of the wheat A-genome progenitor Triticum urartu.</title>
        <authorList>
            <person name="Ling H.Q."/>
            <person name="Zhao S."/>
            <person name="Liu D."/>
            <person name="Wang J."/>
            <person name="Sun H."/>
            <person name="Zhang C."/>
            <person name="Fan H."/>
            <person name="Li D."/>
            <person name="Dong L."/>
            <person name="Tao Y."/>
            <person name="Gao C."/>
            <person name="Wu H."/>
            <person name="Li Y."/>
            <person name="Cui Y."/>
            <person name="Guo X."/>
            <person name="Zheng S."/>
            <person name="Wang B."/>
            <person name="Yu K."/>
            <person name="Liang Q."/>
            <person name="Yang W."/>
            <person name="Lou X."/>
            <person name="Chen J."/>
            <person name="Feng M."/>
            <person name="Jian J."/>
            <person name="Zhang X."/>
            <person name="Luo G."/>
            <person name="Jiang Y."/>
            <person name="Liu J."/>
            <person name="Wang Z."/>
            <person name="Sha Y."/>
            <person name="Zhang B."/>
            <person name="Wu H."/>
            <person name="Tang D."/>
            <person name="Shen Q."/>
            <person name="Xue P."/>
            <person name="Zou S."/>
            <person name="Wang X."/>
            <person name="Liu X."/>
            <person name="Wang F."/>
            <person name="Yang Y."/>
            <person name="An X."/>
            <person name="Dong Z."/>
            <person name="Zhang K."/>
            <person name="Zhang X."/>
            <person name="Luo M.C."/>
            <person name="Dvorak J."/>
            <person name="Tong Y."/>
            <person name="Wang J."/>
            <person name="Yang H."/>
            <person name="Li Z."/>
            <person name="Wang D."/>
            <person name="Zhang A."/>
            <person name="Wang J."/>
        </authorList>
    </citation>
    <scope>NUCLEOTIDE SEQUENCE</scope>
</reference>
<dbReference type="eggNOG" id="KOG0496">
    <property type="taxonomic scope" value="Eukaryota"/>
</dbReference>
<gene>
    <name evidence="1" type="ORF">TRIUR3_34136</name>
</gene>
<sequence>MEVIDLRSFRVQLQPCGLVLTSIRDRFSKDSDDRFITVHHRRTNHGSAPRLFLLLIAAAAPPEAHEEDPAPPSCRCQPRPALHSVGFKAEKNPCQRQSPRCYRSILPGRKERHLRVPTVGMISMNRPEPIPRATRGATFSGMETGKGEEEQSTTVAASPTHALLNPFIVAQTALARACHVGKDLSVVPFVMMNIFVMAAKKYLQWLLLQLLRPQLQQQAYHVDRGLAWMHLNCNLHGKHVTTLLTRSSMSIDVRFTAFGVAVPHRLVEDMSFVVVSTMDRTADGMFIAASYDHDAPIDEYGLLRQLNWGHQRNLHKAI</sequence>
<dbReference type="AlphaFoldDB" id="M7YQ76"/>
<evidence type="ECO:0000313" key="1">
    <source>
        <dbReference type="EMBL" id="EMS49146.1"/>
    </source>
</evidence>
<organism evidence="1">
    <name type="scientific">Triticum urartu</name>
    <name type="common">Red wild einkorn</name>
    <name type="synonym">Crithodium urartu</name>
    <dbReference type="NCBI Taxonomy" id="4572"/>
    <lineage>
        <taxon>Eukaryota</taxon>
        <taxon>Viridiplantae</taxon>
        <taxon>Streptophyta</taxon>
        <taxon>Embryophyta</taxon>
        <taxon>Tracheophyta</taxon>
        <taxon>Spermatophyta</taxon>
        <taxon>Magnoliopsida</taxon>
        <taxon>Liliopsida</taxon>
        <taxon>Poales</taxon>
        <taxon>Poaceae</taxon>
        <taxon>BOP clade</taxon>
        <taxon>Pooideae</taxon>
        <taxon>Triticodae</taxon>
        <taxon>Triticeae</taxon>
        <taxon>Triticinae</taxon>
        <taxon>Triticum</taxon>
    </lineage>
</organism>
<proteinExistence type="predicted"/>
<dbReference type="EMBL" id="KD246275">
    <property type="protein sequence ID" value="EMS49146.1"/>
    <property type="molecule type" value="Genomic_DNA"/>
</dbReference>